<dbReference type="RefSeq" id="WP_000747852.1">
    <property type="nucleotide sequence ID" value="NC_018508.1"/>
</dbReference>
<evidence type="ECO:0000313" key="2">
    <source>
        <dbReference type="Proteomes" id="UP000005257"/>
    </source>
</evidence>
<dbReference type="AlphaFoldDB" id="A0A9W3JLE0"/>
<reference evidence="1 2" key="1">
    <citation type="journal article" date="2013" name="Genome Announc.">
        <title>Complete Genome Sequence of Bacillus thuringiensis Serovar Israelensis Strain HD-789.</title>
        <authorList>
            <person name="Doggett N.A."/>
            <person name="Stubben C.J."/>
            <person name="Chertkov O."/>
            <person name="Bruce D.C."/>
            <person name="Detter J.C."/>
            <person name="Johnson S.L."/>
            <person name="Han C.S."/>
        </authorList>
    </citation>
    <scope>NUCLEOTIDE SEQUENCE [LARGE SCALE GENOMIC DNA]</scope>
    <source>
        <strain evidence="1 2">HD-789</strain>
    </source>
</reference>
<proteinExistence type="predicted"/>
<dbReference type="KEGG" id="btn:BTF1_07915"/>
<dbReference type="Proteomes" id="UP000005257">
    <property type="component" value="Chromosome"/>
</dbReference>
<dbReference type="EMBL" id="CP003763">
    <property type="protein sequence ID" value="AFQ25794.1"/>
    <property type="molecule type" value="Genomic_DNA"/>
</dbReference>
<gene>
    <name evidence="1" type="ORF">BTF1_07915</name>
</gene>
<sequence length="96" mass="11023">MKKSAKLDASQQEIVLKLSHVRDMFAHRVAMKDNLMLGNHMPKLKRLAKEKGVLGEDGQIPVEYAQAYYDEVAKVSAKVDKDFEEFKKAFDKYFGE</sequence>
<name>A0A9W3JLE0_BACTU</name>
<protein>
    <recommendedName>
        <fullName evidence="3">Phage protein</fullName>
    </recommendedName>
</protein>
<evidence type="ECO:0008006" key="3">
    <source>
        <dbReference type="Google" id="ProtNLM"/>
    </source>
</evidence>
<accession>A0A9W3JLE0</accession>
<evidence type="ECO:0000313" key="1">
    <source>
        <dbReference type="EMBL" id="AFQ25794.1"/>
    </source>
</evidence>
<organism evidence="1 2">
    <name type="scientific">Bacillus thuringiensis HD-789</name>
    <dbReference type="NCBI Taxonomy" id="1217737"/>
    <lineage>
        <taxon>Bacteria</taxon>
        <taxon>Bacillati</taxon>
        <taxon>Bacillota</taxon>
        <taxon>Bacilli</taxon>
        <taxon>Bacillales</taxon>
        <taxon>Bacillaceae</taxon>
        <taxon>Bacillus</taxon>
        <taxon>Bacillus cereus group</taxon>
    </lineage>
</organism>